<comment type="pathway">
    <text evidence="2">Lipid metabolism; fatty acid beta-oxidation.</text>
</comment>
<keyword evidence="9" id="KW-0496">Mitochondrion</keyword>
<dbReference type="PANTHER" id="PTHR11941:SF45">
    <property type="entry name" value="ENOYL-COA DELTA ISOMERASE 1, MITOCHONDRIAL"/>
    <property type="match status" value="1"/>
</dbReference>
<comment type="catalytic activity">
    <reaction evidence="14">
        <text>(3Z)-octenoyl-CoA = (2E)-octenoyl-CoA</text>
        <dbReference type="Rhea" id="RHEA:46044"/>
        <dbReference type="ChEBI" id="CHEBI:62242"/>
        <dbReference type="ChEBI" id="CHEBI:85640"/>
    </reaction>
    <physiologicalReaction direction="left-to-right" evidence="14">
        <dbReference type="Rhea" id="RHEA:46045"/>
    </physiologicalReaction>
</comment>
<name>A0A1S3JDQ2_LINAN</name>
<dbReference type="GO" id="GO:0004165">
    <property type="term" value="F:delta(3)-delta(2)-enoyl-CoA isomerase activity"/>
    <property type="evidence" value="ECO:0007669"/>
    <property type="project" value="UniProtKB-EC"/>
</dbReference>
<organism evidence="19 20">
    <name type="scientific">Lingula anatina</name>
    <name type="common">Brachiopod</name>
    <name type="synonym">Lingula unguis</name>
    <dbReference type="NCBI Taxonomy" id="7574"/>
    <lineage>
        <taxon>Eukaryota</taxon>
        <taxon>Metazoa</taxon>
        <taxon>Spiralia</taxon>
        <taxon>Lophotrochozoa</taxon>
        <taxon>Brachiopoda</taxon>
        <taxon>Linguliformea</taxon>
        <taxon>Lingulata</taxon>
        <taxon>Lingulida</taxon>
        <taxon>Linguloidea</taxon>
        <taxon>Lingulidae</taxon>
        <taxon>Lingula</taxon>
    </lineage>
</organism>
<dbReference type="InterPro" id="IPR001753">
    <property type="entry name" value="Enoyl-CoA_hydra/iso"/>
</dbReference>
<accession>A0A1S3JDQ2</accession>
<comment type="catalytic activity">
    <reaction evidence="11">
        <text>(3Z)-decenoyl-CoA = (2E)-decenoyl-CoA</text>
        <dbReference type="Rhea" id="RHEA:77195"/>
        <dbReference type="ChEBI" id="CHEBI:61406"/>
        <dbReference type="ChEBI" id="CHEBI:195601"/>
    </reaction>
    <physiologicalReaction direction="left-to-right" evidence="11">
        <dbReference type="Rhea" id="RHEA:77196"/>
    </physiologicalReaction>
</comment>
<evidence type="ECO:0000256" key="4">
    <source>
        <dbReference type="ARBA" id="ARBA00011233"/>
    </source>
</evidence>
<dbReference type="InParanoid" id="A0A1S3JDQ2"/>
<dbReference type="InterPro" id="IPR029045">
    <property type="entry name" value="ClpP/crotonase-like_dom_sf"/>
</dbReference>
<dbReference type="STRING" id="7574.A0A1S3JDQ2"/>
<dbReference type="CDD" id="cd06558">
    <property type="entry name" value="crotonase-like"/>
    <property type="match status" value="1"/>
</dbReference>
<evidence type="ECO:0000256" key="12">
    <source>
        <dbReference type="ARBA" id="ARBA00051293"/>
    </source>
</evidence>
<dbReference type="InterPro" id="IPR018376">
    <property type="entry name" value="Enoyl-CoA_hyd/isom_CS"/>
</dbReference>
<evidence type="ECO:0000256" key="3">
    <source>
        <dbReference type="ARBA" id="ARBA00005254"/>
    </source>
</evidence>
<evidence type="ECO:0000256" key="5">
    <source>
        <dbReference type="ARBA" id="ARBA00022832"/>
    </source>
</evidence>
<dbReference type="AlphaFoldDB" id="A0A1S3JDQ2"/>
<keyword evidence="7" id="KW-0007">Acetylation</keyword>
<dbReference type="OrthoDB" id="1696280at2759"/>
<dbReference type="GO" id="GO:0005759">
    <property type="term" value="C:mitochondrial matrix"/>
    <property type="evidence" value="ECO:0007669"/>
    <property type="project" value="UniProtKB-SubCell"/>
</dbReference>
<dbReference type="Proteomes" id="UP000085678">
    <property type="component" value="Unplaced"/>
</dbReference>
<comment type="catalytic activity">
    <reaction evidence="12">
        <text>(2E)-tetradecenoyl-CoA = (3Z)-tetradecenoyl-CoA</text>
        <dbReference type="Rhea" id="RHEA:29847"/>
        <dbReference type="ChEBI" id="CHEBI:61405"/>
        <dbReference type="ChEBI" id="CHEBI:61968"/>
    </reaction>
    <physiologicalReaction direction="right-to-left" evidence="12">
        <dbReference type="Rhea" id="RHEA:29849"/>
    </physiologicalReaction>
</comment>
<comment type="catalytic activity">
    <reaction evidence="13">
        <text>(3Z)-dodecenoyl-CoA = (2E)-dodecenoyl-CoA</text>
        <dbReference type="Rhea" id="RHEA:23716"/>
        <dbReference type="ChEBI" id="CHEBI:57330"/>
        <dbReference type="ChEBI" id="CHEBI:58543"/>
        <dbReference type="EC" id="5.3.3.8"/>
    </reaction>
    <physiologicalReaction direction="left-to-right" evidence="13">
        <dbReference type="Rhea" id="RHEA:23717"/>
    </physiologicalReaction>
</comment>
<gene>
    <name evidence="20" type="primary">LOC106172394</name>
</gene>
<keyword evidence="19" id="KW-1185">Reference proteome</keyword>
<comment type="function">
    <text evidence="15">Key enzyme of fatty acid beta-oxidation. Able to isomerize both 3-cis (3Z) and 3-trans (3E) double bonds into the 2-trans (2E) form in a range of enoyl-CoA species, with a preference for (3Z)-enoyl-CoAs over (3E)-enoyl-CoAs. The catalytic efficiency of this enzyme is not affected by the fatty acyl chain length.</text>
</comment>
<reference evidence="20" key="1">
    <citation type="submission" date="2025-08" db="UniProtKB">
        <authorList>
            <consortium name="RefSeq"/>
        </authorList>
    </citation>
    <scope>IDENTIFICATION</scope>
    <source>
        <tissue evidence="20">Gonads</tissue>
    </source>
</reference>
<dbReference type="Gene3D" id="6.10.250.170">
    <property type="match status" value="1"/>
</dbReference>
<evidence type="ECO:0000256" key="17">
    <source>
        <dbReference type="ARBA" id="ARBA00083575"/>
    </source>
</evidence>
<evidence type="ECO:0000256" key="14">
    <source>
        <dbReference type="ARBA" id="ARBA00052542"/>
    </source>
</evidence>
<comment type="subunit">
    <text evidence="4">Homotrimer.</text>
</comment>
<evidence type="ECO:0000256" key="6">
    <source>
        <dbReference type="ARBA" id="ARBA00022946"/>
    </source>
</evidence>
<proteinExistence type="inferred from homology"/>
<evidence type="ECO:0000256" key="18">
    <source>
        <dbReference type="RuleBase" id="RU003707"/>
    </source>
</evidence>
<evidence type="ECO:0000313" key="19">
    <source>
        <dbReference type="Proteomes" id="UP000085678"/>
    </source>
</evidence>
<evidence type="ECO:0000256" key="8">
    <source>
        <dbReference type="ARBA" id="ARBA00023098"/>
    </source>
</evidence>
<dbReference type="SUPFAM" id="SSF52096">
    <property type="entry name" value="ClpP/crotonase"/>
    <property type="match status" value="1"/>
</dbReference>
<dbReference type="PANTHER" id="PTHR11941">
    <property type="entry name" value="ENOYL-COA HYDRATASE-RELATED"/>
    <property type="match status" value="1"/>
</dbReference>
<evidence type="ECO:0000256" key="13">
    <source>
        <dbReference type="ARBA" id="ARBA00052376"/>
    </source>
</evidence>
<evidence type="ECO:0000256" key="7">
    <source>
        <dbReference type="ARBA" id="ARBA00022990"/>
    </source>
</evidence>
<dbReference type="PROSITE" id="PS00166">
    <property type="entry name" value="ENOYL_COA_HYDRATASE"/>
    <property type="match status" value="1"/>
</dbReference>
<evidence type="ECO:0000256" key="15">
    <source>
        <dbReference type="ARBA" id="ARBA00056147"/>
    </source>
</evidence>
<dbReference type="GeneID" id="106172394"/>
<dbReference type="Gene3D" id="3.90.226.10">
    <property type="entry name" value="2-enoyl-CoA Hydratase, Chain A, domain 1"/>
    <property type="match status" value="1"/>
</dbReference>
<dbReference type="Pfam" id="PF00378">
    <property type="entry name" value="ECH_1"/>
    <property type="match status" value="1"/>
</dbReference>
<evidence type="ECO:0000256" key="11">
    <source>
        <dbReference type="ARBA" id="ARBA00050938"/>
    </source>
</evidence>
<protein>
    <recommendedName>
        <fullName evidence="16">Enoyl-CoA delta isomerase 1, mitochondrial</fullName>
    </recommendedName>
    <alternativeName>
        <fullName evidence="17">3,2-trans-enoyl-CoA isomerase</fullName>
    </alternativeName>
</protein>
<keyword evidence="10 20" id="KW-0413">Isomerase</keyword>
<dbReference type="RefSeq" id="XP_013408532.1">
    <property type="nucleotide sequence ID" value="XM_013553078.1"/>
</dbReference>
<keyword evidence="8" id="KW-0443">Lipid metabolism</keyword>
<keyword evidence="5" id="KW-0276">Fatty acid metabolism</keyword>
<dbReference type="FunCoup" id="A0A1S3JDQ2">
    <property type="interactions" value="1502"/>
</dbReference>
<keyword evidence="6" id="KW-0809">Transit peptide</keyword>
<evidence type="ECO:0000256" key="2">
    <source>
        <dbReference type="ARBA" id="ARBA00005005"/>
    </source>
</evidence>
<sequence>MRAGTCAWNCGRGGSPLRYANAERSMAALRTLRFPSCLAFCRKHVNSITGRSFAKCQARFLSSVTERDGLQVSHNSNTGVVTLSMNKPPVNSLNLEFLQSMHKTLGEIQDDQDCRAVILTSGLTNIFCAGLDITEMYQPDDKRLREFWTSLQDMWIRLYSFPKTTMAAITGHSPAGGALLAMSCDYRVMAENFTIGLNETKLGIVAPTWFIDLYVGILGQRLSELALQTGKLFTSEEALKVGLVDQVVPLNDVIPTVEKELSEWKIPALARGMTKDVLRRIYWRKLQETQDVDTESFVFLIKQEKVQQTLGLYLQSLKNKKK</sequence>
<evidence type="ECO:0000256" key="16">
    <source>
        <dbReference type="ARBA" id="ARBA00068317"/>
    </source>
</evidence>
<comment type="subcellular location">
    <subcellularLocation>
        <location evidence="1">Mitochondrion matrix</location>
    </subcellularLocation>
</comment>
<dbReference type="FunFam" id="3.90.226.10:FF:000034">
    <property type="entry name" value="Enoyl-CoA delta isomerase 1"/>
    <property type="match status" value="1"/>
</dbReference>
<dbReference type="GO" id="GO:0006635">
    <property type="term" value="P:fatty acid beta-oxidation"/>
    <property type="evidence" value="ECO:0007669"/>
    <property type="project" value="TreeGrafter"/>
</dbReference>
<dbReference type="KEGG" id="lak:106172394"/>
<comment type="similarity">
    <text evidence="3 18">Belongs to the enoyl-CoA hydratase/isomerase family.</text>
</comment>
<evidence type="ECO:0000256" key="9">
    <source>
        <dbReference type="ARBA" id="ARBA00023128"/>
    </source>
</evidence>
<evidence type="ECO:0000256" key="1">
    <source>
        <dbReference type="ARBA" id="ARBA00004305"/>
    </source>
</evidence>
<evidence type="ECO:0000256" key="10">
    <source>
        <dbReference type="ARBA" id="ARBA00023235"/>
    </source>
</evidence>
<evidence type="ECO:0000313" key="20">
    <source>
        <dbReference type="RefSeq" id="XP_013408532.1"/>
    </source>
</evidence>